<name>A0A5S5DNU0_9SPHI</name>
<dbReference type="AlphaFoldDB" id="A0A5S5DNU0"/>
<evidence type="ECO:0000313" key="2">
    <source>
        <dbReference type="Proteomes" id="UP000325105"/>
    </source>
</evidence>
<keyword evidence="2" id="KW-1185">Reference proteome</keyword>
<sequence>MFLYFCSAEYYIFLYKKVLDGRGEIDKLLLYKRGYFAPNGNLSKFVYGY</sequence>
<evidence type="ECO:0000313" key="1">
    <source>
        <dbReference type="EMBL" id="TYP97620.1"/>
    </source>
</evidence>
<proteinExistence type="predicted"/>
<accession>A0A5S5DNU0</accession>
<comment type="caution">
    <text evidence="1">The sequence shown here is derived from an EMBL/GenBank/DDBJ whole genome shotgun (WGS) entry which is preliminary data.</text>
</comment>
<reference evidence="1 2" key="1">
    <citation type="submission" date="2019-07" db="EMBL/GenBank/DDBJ databases">
        <title>Genomic Encyclopedia of Archaeal and Bacterial Type Strains, Phase II (KMG-II): from individual species to whole genera.</title>
        <authorList>
            <person name="Goeker M."/>
        </authorList>
    </citation>
    <scope>NUCLEOTIDE SEQUENCE [LARGE SCALE GENOMIC DNA]</scope>
    <source>
        <strain evidence="1 2">DSM 18850</strain>
    </source>
</reference>
<protein>
    <submittedName>
        <fullName evidence="1">Uncharacterized protein</fullName>
    </submittedName>
</protein>
<organism evidence="1 2">
    <name type="scientific">Sphingobacterium allocomposti</name>
    <dbReference type="NCBI Taxonomy" id="415956"/>
    <lineage>
        <taxon>Bacteria</taxon>
        <taxon>Pseudomonadati</taxon>
        <taxon>Bacteroidota</taxon>
        <taxon>Sphingobacteriia</taxon>
        <taxon>Sphingobacteriales</taxon>
        <taxon>Sphingobacteriaceae</taxon>
        <taxon>Sphingobacterium</taxon>
    </lineage>
</organism>
<dbReference type="EMBL" id="VNHX01000002">
    <property type="protein sequence ID" value="TYP97620.1"/>
    <property type="molecule type" value="Genomic_DNA"/>
</dbReference>
<dbReference type="Proteomes" id="UP000325105">
    <property type="component" value="Unassembled WGS sequence"/>
</dbReference>
<gene>
    <name evidence="1" type="ORF">BC792_10241</name>
</gene>